<reference evidence="8 9" key="1">
    <citation type="submission" date="2018-06" db="EMBL/GenBank/DDBJ databases">
        <authorList>
            <consortium name="Pathogen Informatics"/>
            <person name="Doyle S."/>
        </authorList>
    </citation>
    <scope>NUCLEOTIDE SEQUENCE [LARGE SCALE GENOMIC DNA]</scope>
    <source>
        <strain evidence="8 9">NCTC12264</strain>
    </source>
</reference>
<protein>
    <recommendedName>
        <fullName evidence="2">glycerophosphodiester phosphodiesterase</fullName>
        <ecNumber evidence="2">3.1.4.46</ecNumber>
    </recommendedName>
</protein>
<evidence type="ECO:0000256" key="3">
    <source>
        <dbReference type="ARBA" id="ARBA00022729"/>
    </source>
</evidence>
<keyword evidence="5 8" id="KW-0378">Hydrolase</keyword>
<name>A0A381EI30_CAMUP</name>
<dbReference type="CDD" id="cd08600">
    <property type="entry name" value="GDPD_EcGlpQ_like"/>
    <property type="match status" value="1"/>
</dbReference>
<proteinExistence type="inferred from homology"/>
<dbReference type="InterPro" id="IPR017946">
    <property type="entry name" value="PLC-like_Pdiesterase_TIM-brl"/>
</dbReference>
<evidence type="ECO:0000256" key="2">
    <source>
        <dbReference type="ARBA" id="ARBA00012247"/>
    </source>
</evidence>
<dbReference type="AlphaFoldDB" id="A0A381EI30"/>
<dbReference type="GO" id="GO:0042597">
    <property type="term" value="C:periplasmic space"/>
    <property type="evidence" value="ECO:0007669"/>
    <property type="project" value="TreeGrafter"/>
</dbReference>
<dbReference type="EMBL" id="UFUZ01000001">
    <property type="protein sequence ID" value="SUX26685.1"/>
    <property type="molecule type" value="Genomic_DNA"/>
</dbReference>
<dbReference type="RefSeq" id="WP_115631207.1">
    <property type="nucleotide sequence ID" value="NZ_JANKIR010000021.1"/>
</dbReference>
<dbReference type="PANTHER" id="PTHR43620:SF7">
    <property type="entry name" value="GLYCEROPHOSPHODIESTER PHOSPHODIESTERASE GDPD5-RELATED"/>
    <property type="match status" value="1"/>
</dbReference>
<dbReference type="PROSITE" id="PS51704">
    <property type="entry name" value="GP_PDE"/>
    <property type="match status" value="1"/>
</dbReference>
<comment type="similarity">
    <text evidence="1">Belongs to the glycerophosphoryl diester phosphodiesterase family.</text>
</comment>
<organism evidence="8 9">
    <name type="scientific">Campylobacter upsaliensis</name>
    <dbReference type="NCBI Taxonomy" id="28080"/>
    <lineage>
        <taxon>Bacteria</taxon>
        <taxon>Pseudomonadati</taxon>
        <taxon>Campylobacterota</taxon>
        <taxon>Epsilonproteobacteria</taxon>
        <taxon>Campylobacterales</taxon>
        <taxon>Campylobacteraceae</taxon>
        <taxon>Campylobacter</taxon>
    </lineage>
</organism>
<gene>
    <name evidence="8" type="primary">glpQ</name>
    <name evidence="8" type="ORF">NCTC12264_00913</name>
</gene>
<evidence type="ECO:0000256" key="1">
    <source>
        <dbReference type="ARBA" id="ARBA00007277"/>
    </source>
</evidence>
<dbReference type="InterPro" id="IPR030395">
    <property type="entry name" value="GP_PDE_dom"/>
</dbReference>
<dbReference type="PANTHER" id="PTHR43620">
    <property type="entry name" value="GLYCEROPHOSPHORYL DIESTER PHOSPHODIESTERASE"/>
    <property type="match status" value="1"/>
</dbReference>
<evidence type="ECO:0000256" key="4">
    <source>
        <dbReference type="ARBA" id="ARBA00022798"/>
    </source>
</evidence>
<dbReference type="Proteomes" id="UP000254161">
    <property type="component" value="Unassembled WGS sequence"/>
</dbReference>
<dbReference type="GO" id="GO:0006629">
    <property type="term" value="P:lipid metabolic process"/>
    <property type="evidence" value="ECO:0007669"/>
    <property type="project" value="InterPro"/>
</dbReference>
<feature type="domain" description="GP-PDE" evidence="7">
    <location>
        <begin position="20"/>
        <end position="343"/>
    </location>
</feature>
<dbReference type="Gene3D" id="3.20.20.190">
    <property type="entry name" value="Phosphatidylinositol (PI) phosphodiesterase"/>
    <property type="match status" value="1"/>
</dbReference>
<sequence>MKKFTFVLIFLGLNLFANDKLIIAHRGASAYLPEHTLESKVLAFAQGVPYIEQDVVLSKDDRLVVIHDLYLDKTSDVAQKFPERKRKDGHYYVIDFTLDELKSLKMSEGFKRENDSVNAYPKRFPTKKADFTINTLEEEIELIQGLNKTLNKNVGIYVETKRPWFHKQEGKDISKLTLEVLKKYGYTNKDSKVYFQSFDYPDLVRVKKELLPQMGMDIKLVGLIGLNEWEETFEFKNGKWQNYDFSYLLNIKNYAEISKIVDGLGPIYVLLFDERELKNHKIVPNNFVKNAHKYNIKVHPYTIRADALPSWAKSADELFDAILFKAGADGVFTDFPDLGLEFLRKVRY</sequence>
<dbReference type="EC" id="3.1.4.46" evidence="2"/>
<evidence type="ECO:0000256" key="6">
    <source>
        <dbReference type="ARBA" id="ARBA00047512"/>
    </source>
</evidence>
<dbReference type="Pfam" id="PF03009">
    <property type="entry name" value="GDPD"/>
    <property type="match status" value="1"/>
</dbReference>
<keyword evidence="3" id="KW-0732">Signal</keyword>
<evidence type="ECO:0000259" key="7">
    <source>
        <dbReference type="PROSITE" id="PS51704"/>
    </source>
</evidence>
<dbReference type="SUPFAM" id="SSF51695">
    <property type="entry name" value="PLC-like phosphodiesterases"/>
    <property type="match status" value="1"/>
</dbReference>
<dbReference type="FunFam" id="3.20.20.190:FF:000009">
    <property type="entry name" value="Glycerophosphodiester phosphodiesterase, periplasmic"/>
    <property type="match status" value="1"/>
</dbReference>
<evidence type="ECO:0000256" key="5">
    <source>
        <dbReference type="ARBA" id="ARBA00022801"/>
    </source>
</evidence>
<dbReference type="GO" id="GO:0006071">
    <property type="term" value="P:glycerol metabolic process"/>
    <property type="evidence" value="ECO:0007669"/>
    <property type="project" value="UniProtKB-KW"/>
</dbReference>
<evidence type="ECO:0000313" key="9">
    <source>
        <dbReference type="Proteomes" id="UP000254161"/>
    </source>
</evidence>
<accession>A0A381EI30</accession>
<dbReference type="NCBIfam" id="NF008354">
    <property type="entry name" value="PRK11143.1"/>
    <property type="match status" value="1"/>
</dbReference>
<dbReference type="GO" id="GO:0008889">
    <property type="term" value="F:glycerophosphodiester phosphodiesterase activity"/>
    <property type="evidence" value="ECO:0007669"/>
    <property type="project" value="UniProtKB-EC"/>
</dbReference>
<keyword evidence="4" id="KW-0319">Glycerol metabolism</keyword>
<evidence type="ECO:0000313" key="8">
    <source>
        <dbReference type="EMBL" id="SUX26685.1"/>
    </source>
</evidence>
<comment type="catalytic activity">
    <reaction evidence="6">
        <text>a sn-glycero-3-phosphodiester + H2O = an alcohol + sn-glycerol 3-phosphate + H(+)</text>
        <dbReference type="Rhea" id="RHEA:12969"/>
        <dbReference type="ChEBI" id="CHEBI:15377"/>
        <dbReference type="ChEBI" id="CHEBI:15378"/>
        <dbReference type="ChEBI" id="CHEBI:30879"/>
        <dbReference type="ChEBI" id="CHEBI:57597"/>
        <dbReference type="ChEBI" id="CHEBI:83408"/>
        <dbReference type="EC" id="3.1.4.46"/>
    </reaction>
</comment>